<dbReference type="PROSITE" id="PS51186">
    <property type="entry name" value="GNAT"/>
    <property type="match status" value="1"/>
</dbReference>
<dbReference type="PANTHER" id="PTHR43800:SF1">
    <property type="entry name" value="PEPTIDYL-LYSINE N-ACETYLTRANSFERASE YJAB"/>
    <property type="match status" value="1"/>
</dbReference>
<evidence type="ECO:0000256" key="1">
    <source>
        <dbReference type="ARBA" id="ARBA00022679"/>
    </source>
</evidence>
<name>A0A1L9QXX0_9CYAN</name>
<dbReference type="InterPro" id="IPR000182">
    <property type="entry name" value="GNAT_dom"/>
</dbReference>
<dbReference type="InterPro" id="IPR016181">
    <property type="entry name" value="Acyl_CoA_acyltransferase"/>
</dbReference>
<keyword evidence="2" id="KW-0012">Acyltransferase</keyword>
<comment type="caution">
    <text evidence="5">The sequence shown here is derived from an EMBL/GenBank/DDBJ whole genome shotgun (WGS) entry which is preliminary data.</text>
</comment>
<sequence>MIPASPQNLEKQTEIRSLQHRDLDVVEALLDTGASSPMLGKDKPYSGQDIRQWFGVLKLLSLFPNPWRYKLSIHVAGQRQRSESTDEQVVGVIEISPFNRTRSTWRVDRVGVKPGVSRSGIGSVLLRYCMQAVREARTWLLEVDVNEADEIALYRQNGFQPLAHMTYWAIAPEQLAKLAQREPDLPNLLPVSNADAGPLYQLDTVAMPPFVRQVFDRHVDDFKTPLVQSVIDGIKQWWTKTEVVSGYVFETQRQAAIGYFQLHLQRQGEGYHQAELTVHPAYTWLYPELMAQMARITQEFPPQPLYLASADYQPEREEHLQQIGASRIGHTLMMSRSVWHKLRESKLVSLEGLQLSDMLQGLQPAGKPIPGRMSILHSLSLEENAEDLSPGGKEGNGGVEGDGTGENSSSVDQ</sequence>
<feature type="compositionally biased region" description="Gly residues" evidence="3">
    <location>
        <begin position="392"/>
        <end position="404"/>
    </location>
</feature>
<dbReference type="GO" id="GO:0016747">
    <property type="term" value="F:acyltransferase activity, transferring groups other than amino-acyl groups"/>
    <property type="evidence" value="ECO:0007669"/>
    <property type="project" value="InterPro"/>
</dbReference>
<evidence type="ECO:0000256" key="3">
    <source>
        <dbReference type="SAM" id="MobiDB-lite"/>
    </source>
</evidence>
<reference evidence="5" key="1">
    <citation type="submission" date="2016-10" db="EMBL/GenBank/DDBJ databases">
        <title>CRISPR-Cas defence system in Roseofilum reptotaenium: evidence of a bacteriophage-cyanobacterium arms race in the coral black band disease.</title>
        <authorList>
            <person name="Buerger P."/>
            <person name="Wood-Charlson E.M."/>
            <person name="Weynberg K.D."/>
            <person name="Willis B."/>
            <person name="Van Oppen M.J."/>
        </authorList>
    </citation>
    <scope>NUCLEOTIDE SEQUENCE [LARGE SCALE GENOMIC DNA]</scope>
    <source>
        <strain evidence="5">AO1-A</strain>
    </source>
</reference>
<dbReference type="AlphaFoldDB" id="A0A1L9QXX0"/>
<dbReference type="EMBL" id="MLAW01000001">
    <property type="protein sequence ID" value="OJJ27489.1"/>
    <property type="molecule type" value="Genomic_DNA"/>
</dbReference>
<keyword evidence="6" id="KW-1185">Reference proteome</keyword>
<organism evidence="5 6">
    <name type="scientific">Roseofilum reptotaenium AO1-A</name>
    <dbReference type="NCBI Taxonomy" id="1925591"/>
    <lineage>
        <taxon>Bacteria</taxon>
        <taxon>Bacillati</taxon>
        <taxon>Cyanobacteriota</taxon>
        <taxon>Cyanophyceae</taxon>
        <taxon>Desertifilales</taxon>
        <taxon>Desertifilaceae</taxon>
        <taxon>Roseofilum</taxon>
    </lineage>
</organism>
<dbReference type="PANTHER" id="PTHR43800">
    <property type="entry name" value="PEPTIDYL-LYSINE N-ACETYLTRANSFERASE YJAB"/>
    <property type="match status" value="1"/>
</dbReference>
<evidence type="ECO:0000259" key="4">
    <source>
        <dbReference type="PROSITE" id="PS51186"/>
    </source>
</evidence>
<dbReference type="Proteomes" id="UP000183940">
    <property type="component" value="Unassembled WGS sequence"/>
</dbReference>
<dbReference type="STRING" id="1925591.BI308_00525"/>
<evidence type="ECO:0000256" key="2">
    <source>
        <dbReference type="ARBA" id="ARBA00023315"/>
    </source>
</evidence>
<accession>A0A1L9QXX0</accession>
<dbReference type="CDD" id="cd04301">
    <property type="entry name" value="NAT_SF"/>
    <property type="match status" value="1"/>
</dbReference>
<feature type="domain" description="N-acetyltransferase" evidence="4">
    <location>
        <begin position="13"/>
        <end position="177"/>
    </location>
</feature>
<feature type="region of interest" description="Disordered" evidence="3">
    <location>
        <begin position="380"/>
        <end position="413"/>
    </location>
</feature>
<gene>
    <name evidence="5" type="ORF">BI308_00525</name>
</gene>
<protein>
    <submittedName>
        <fullName evidence="5">GNAT family N-acetyltransferase</fullName>
    </submittedName>
</protein>
<keyword evidence="1" id="KW-0808">Transferase</keyword>
<proteinExistence type="predicted"/>
<evidence type="ECO:0000313" key="6">
    <source>
        <dbReference type="Proteomes" id="UP000183940"/>
    </source>
</evidence>
<evidence type="ECO:0000313" key="5">
    <source>
        <dbReference type="EMBL" id="OJJ27489.1"/>
    </source>
</evidence>
<dbReference type="Gene3D" id="3.40.630.30">
    <property type="match status" value="1"/>
</dbReference>
<dbReference type="Pfam" id="PF13508">
    <property type="entry name" value="Acetyltransf_7"/>
    <property type="match status" value="1"/>
</dbReference>
<dbReference type="SUPFAM" id="SSF55729">
    <property type="entry name" value="Acyl-CoA N-acyltransferases (Nat)"/>
    <property type="match status" value="1"/>
</dbReference>